<keyword evidence="8" id="KW-1185">Reference proteome</keyword>
<evidence type="ECO:0000259" key="6">
    <source>
        <dbReference type="SMART" id="SM00043"/>
    </source>
</evidence>
<dbReference type="SMART" id="SM00043">
    <property type="entry name" value="CY"/>
    <property type="match status" value="1"/>
</dbReference>
<dbReference type="AlphaFoldDB" id="A0A3L6SKU3"/>
<dbReference type="PANTHER" id="PTHR11413">
    <property type="entry name" value="CYSTATIN FAMILY MEMBER"/>
    <property type="match status" value="1"/>
</dbReference>
<feature type="signal peptide" evidence="4">
    <location>
        <begin position="1"/>
        <end position="27"/>
    </location>
</feature>
<dbReference type="PANTHER" id="PTHR11413:SF110">
    <property type="entry name" value="CYSTEINE PROTEINASE INHIBITOR 6"/>
    <property type="match status" value="1"/>
</dbReference>
<keyword evidence="2 4" id="KW-0646">Protease inhibitor</keyword>
<dbReference type="InterPro" id="IPR000010">
    <property type="entry name" value="Cystatin_dom"/>
</dbReference>
<dbReference type="PROSITE" id="PS00287">
    <property type="entry name" value="CYSTATIN"/>
    <property type="match status" value="1"/>
</dbReference>
<evidence type="ECO:0000256" key="5">
    <source>
        <dbReference type="SAM" id="MobiDB-lite"/>
    </source>
</evidence>
<organism evidence="7 8">
    <name type="scientific">Panicum miliaceum</name>
    <name type="common">Proso millet</name>
    <name type="synonym">Broomcorn millet</name>
    <dbReference type="NCBI Taxonomy" id="4540"/>
    <lineage>
        <taxon>Eukaryota</taxon>
        <taxon>Viridiplantae</taxon>
        <taxon>Streptophyta</taxon>
        <taxon>Embryophyta</taxon>
        <taxon>Tracheophyta</taxon>
        <taxon>Spermatophyta</taxon>
        <taxon>Magnoliopsida</taxon>
        <taxon>Liliopsida</taxon>
        <taxon>Poales</taxon>
        <taxon>Poaceae</taxon>
        <taxon>PACMAD clade</taxon>
        <taxon>Panicoideae</taxon>
        <taxon>Panicodae</taxon>
        <taxon>Paniceae</taxon>
        <taxon>Panicinae</taxon>
        <taxon>Panicum</taxon>
        <taxon>Panicum sect. Panicum</taxon>
    </lineage>
</organism>
<sequence length="144" mass="16074">MRKHRIAGLVAALLALLALTLSSPRSAQEEPPMADRGPLAGGVTDVPRNDNDIHLQELARFAVDEHNKKAICEVSMFYGKNALLGFEKLVKAKTQVVAGTMYYLTVEVKDGETKKLYEAKVWEKPWENFKELQEFKPVEESASA</sequence>
<dbReference type="GO" id="GO:0004869">
    <property type="term" value="F:cysteine-type endopeptidase inhibitor activity"/>
    <property type="evidence" value="ECO:0007669"/>
    <property type="project" value="UniProtKB-KW"/>
</dbReference>
<dbReference type="EMBL" id="PQIB02000004">
    <property type="protein sequence ID" value="RLN23252.1"/>
    <property type="molecule type" value="Genomic_DNA"/>
</dbReference>
<dbReference type="Gene3D" id="3.10.450.10">
    <property type="match status" value="1"/>
</dbReference>
<evidence type="ECO:0000313" key="7">
    <source>
        <dbReference type="EMBL" id="RLN23252.1"/>
    </source>
</evidence>
<evidence type="ECO:0000256" key="1">
    <source>
        <dbReference type="ARBA" id="ARBA00007233"/>
    </source>
</evidence>
<dbReference type="InterPro" id="IPR018073">
    <property type="entry name" value="Prot_inh_cystat_CS"/>
</dbReference>
<dbReference type="Pfam" id="PF16845">
    <property type="entry name" value="SQAPI"/>
    <property type="match status" value="1"/>
</dbReference>
<reference evidence="8" key="1">
    <citation type="journal article" date="2019" name="Nat. Commun.">
        <title>The genome of broomcorn millet.</title>
        <authorList>
            <person name="Zou C."/>
            <person name="Miki D."/>
            <person name="Li D."/>
            <person name="Tang Q."/>
            <person name="Xiao L."/>
            <person name="Rajput S."/>
            <person name="Deng P."/>
            <person name="Jia W."/>
            <person name="Huang R."/>
            <person name="Zhang M."/>
            <person name="Sun Y."/>
            <person name="Hu J."/>
            <person name="Fu X."/>
            <person name="Schnable P.S."/>
            <person name="Li F."/>
            <person name="Zhang H."/>
            <person name="Feng B."/>
            <person name="Zhu X."/>
            <person name="Liu R."/>
            <person name="Schnable J.C."/>
            <person name="Zhu J.-K."/>
            <person name="Zhang H."/>
        </authorList>
    </citation>
    <scope>NUCLEOTIDE SEQUENCE [LARGE SCALE GENOMIC DNA]</scope>
</reference>
<evidence type="ECO:0000256" key="3">
    <source>
        <dbReference type="ARBA" id="ARBA00022704"/>
    </source>
</evidence>
<accession>A0A3L6SKU3</accession>
<dbReference type="Proteomes" id="UP000275267">
    <property type="component" value="Unassembled WGS sequence"/>
</dbReference>
<keyword evidence="4" id="KW-0732">Signal</keyword>
<evidence type="ECO:0000256" key="4">
    <source>
        <dbReference type="RuleBase" id="RU362130"/>
    </source>
</evidence>
<keyword evidence="3 4" id="KW-0789">Thiol protease inhibitor</keyword>
<protein>
    <recommendedName>
        <fullName evidence="4">Cysteine proteinase inhibitor</fullName>
    </recommendedName>
</protein>
<dbReference type="OrthoDB" id="1908104at2759"/>
<dbReference type="STRING" id="4540.A0A3L6SKU3"/>
<name>A0A3L6SKU3_PANMI</name>
<feature type="region of interest" description="Disordered" evidence="5">
    <location>
        <begin position="27"/>
        <end position="48"/>
    </location>
</feature>
<feature type="chain" id="PRO_5017847491" description="Cysteine proteinase inhibitor" evidence="4">
    <location>
        <begin position="28"/>
        <end position="144"/>
    </location>
</feature>
<evidence type="ECO:0000313" key="8">
    <source>
        <dbReference type="Proteomes" id="UP000275267"/>
    </source>
</evidence>
<proteinExistence type="inferred from homology"/>
<gene>
    <name evidence="7" type="ORF">C2845_PM07G26160</name>
</gene>
<evidence type="ECO:0000256" key="2">
    <source>
        <dbReference type="ARBA" id="ARBA00022690"/>
    </source>
</evidence>
<comment type="similarity">
    <text evidence="1 4">Belongs to the cystatin family. Phytocystatin subfamily.</text>
</comment>
<feature type="domain" description="Cystatin" evidence="6">
    <location>
        <begin position="38"/>
        <end position="138"/>
    </location>
</feature>
<dbReference type="InterPro" id="IPR027214">
    <property type="entry name" value="Cystatin"/>
</dbReference>
<dbReference type="CDD" id="cd00042">
    <property type="entry name" value="CY"/>
    <property type="match status" value="1"/>
</dbReference>
<dbReference type="InterPro" id="IPR046350">
    <property type="entry name" value="Cystatin_sf"/>
</dbReference>
<comment type="caution">
    <text evidence="7">The sequence shown here is derived from an EMBL/GenBank/DDBJ whole genome shotgun (WGS) entry which is preliminary data.</text>
</comment>
<dbReference type="SUPFAM" id="SSF54403">
    <property type="entry name" value="Cystatin/monellin"/>
    <property type="match status" value="1"/>
</dbReference>